<name>A0ABS4K0X9_9CLOT</name>
<proteinExistence type="predicted"/>
<organism evidence="1 2">
    <name type="scientific">Clostridium punense</name>
    <dbReference type="NCBI Taxonomy" id="1054297"/>
    <lineage>
        <taxon>Bacteria</taxon>
        <taxon>Bacillati</taxon>
        <taxon>Bacillota</taxon>
        <taxon>Clostridia</taxon>
        <taxon>Eubacteriales</taxon>
        <taxon>Clostridiaceae</taxon>
        <taxon>Clostridium</taxon>
    </lineage>
</organism>
<gene>
    <name evidence="1" type="ORF">J2Z44_001233</name>
</gene>
<comment type="caution">
    <text evidence="1">The sequence shown here is derived from an EMBL/GenBank/DDBJ whole genome shotgun (WGS) entry which is preliminary data.</text>
</comment>
<dbReference type="RefSeq" id="WP_021282463.1">
    <property type="nucleotide sequence ID" value="NZ_JAGGLL010000007.1"/>
</dbReference>
<dbReference type="EMBL" id="JAGGLL010000007">
    <property type="protein sequence ID" value="MBP2021437.1"/>
    <property type="molecule type" value="Genomic_DNA"/>
</dbReference>
<sequence length="197" mass="23203">MLSQEINYVDYIALKKCIEKYKDFNLVSSETINKRNKKSLTNIVGVGQLGKYFIDYCKSNNRWNEDNIRFAKSSNKTKIYNEKIEYLNNFSVVDLEDYMNTEHENGELNIFLYNLSELGEFDKLIHRVSKLEHSFNVILGVKTKHSKLQFDIIVNRLSIDANVPVVVVDEDRLLQETNNYIIYELYNLARSCVEFKF</sequence>
<protein>
    <submittedName>
        <fullName evidence="1">Uncharacterized protein</fullName>
    </submittedName>
</protein>
<evidence type="ECO:0000313" key="2">
    <source>
        <dbReference type="Proteomes" id="UP001519308"/>
    </source>
</evidence>
<keyword evidence="2" id="KW-1185">Reference proteome</keyword>
<accession>A0ABS4K0X9</accession>
<evidence type="ECO:0000313" key="1">
    <source>
        <dbReference type="EMBL" id="MBP2021437.1"/>
    </source>
</evidence>
<dbReference type="Proteomes" id="UP001519308">
    <property type="component" value="Unassembled WGS sequence"/>
</dbReference>
<reference evidence="1 2" key="1">
    <citation type="submission" date="2021-03" db="EMBL/GenBank/DDBJ databases">
        <title>Genomic Encyclopedia of Type Strains, Phase IV (KMG-IV): sequencing the most valuable type-strain genomes for metagenomic binning, comparative biology and taxonomic classification.</title>
        <authorList>
            <person name="Goeker M."/>
        </authorList>
    </citation>
    <scope>NUCLEOTIDE SEQUENCE [LARGE SCALE GENOMIC DNA]</scope>
    <source>
        <strain evidence="1 2">DSM 28650</strain>
    </source>
</reference>